<keyword evidence="2" id="KW-1185">Reference proteome</keyword>
<evidence type="ECO:0000313" key="2">
    <source>
        <dbReference type="Proteomes" id="UP001164439"/>
    </source>
</evidence>
<name>A0ABY7K713_9ACTN</name>
<sequence length="82" mass="8523">MSERLEFSAASPVSVSLSLGDPADVSKLVKVIRGTLAEVADSVALSVRGSKSVVVGLLSDLEDNTVAVSARISLRADRPVKE</sequence>
<accession>A0ABY7K713</accession>
<gene>
    <name evidence="1" type="ORF">STRCI_000646</name>
</gene>
<reference evidence="1" key="1">
    <citation type="submission" date="2022-12" db="EMBL/GenBank/DDBJ databases">
        <authorList>
            <person name="Ruckert C."/>
            <person name="Busche T."/>
            <person name="Kalinowski J."/>
            <person name="Wittmann C."/>
        </authorList>
    </citation>
    <scope>NUCLEOTIDE SEQUENCE</scope>
    <source>
        <strain evidence="1">DSM 40467</strain>
    </source>
</reference>
<dbReference type="RefSeq" id="WP_269657275.1">
    <property type="nucleotide sequence ID" value="NZ_CP114413.1"/>
</dbReference>
<proteinExistence type="predicted"/>
<dbReference type="EMBL" id="CP114413">
    <property type="protein sequence ID" value="WAZ19585.1"/>
    <property type="molecule type" value="Genomic_DNA"/>
</dbReference>
<protein>
    <submittedName>
        <fullName evidence="1">Uncharacterized protein</fullName>
    </submittedName>
</protein>
<evidence type="ECO:0000313" key="1">
    <source>
        <dbReference type="EMBL" id="WAZ19585.1"/>
    </source>
</evidence>
<organism evidence="1 2">
    <name type="scientific">Streptomyces cinnabarinus</name>
    <dbReference type="NCBI Taxonomy" id="67287"/>
    <lineage>
        <taxon>Bacteria</taxon>
        <taxon>Bacillati</taxon>
        <taxon>Actinomycetota</taxon>
        <taxon>Actinomycetes</taxon>
        <taxon>Kitasatosporales</taxon>
        <taxon>Streptomycetaceae</taxon>
        <taxon>Streptomyces</taxon>
    </lineage>
</organism>
<dbReference type="Proteomes" id="UP001164439">
    <property type="component" value="Chromosome"/>
</dbReference>